<gene>
    <name evidence="2" type="ORF">E2C01_015578</name>
</gene>
<reference evidence="2 3" key="1">
    <citation type="submission" date="2019-05" db="EMBL/GenBank/DDBJ databases">
        <title>Another draft genome of Portunus trituberculatus and its Hox gene families provides insights of decapod evolution.</title>
        <authorList>
            <person name="Jeong J.-H."/>
            <person name="Song I."/>
            <person name="Kim S."/>
            <person name="Choi T."/>
            <person name="Kim D."/>
            <person name="Ryu S."/>
            <person name="Kim W."/>
        </authorList>
    </citation>
    <scope>NUCLEOTIDE SEQUENCE [LARGE SCALE GENOMIC DNA]</scope>
    <source>
        <tissue evidence="2">Muscle</tissue>
    </source>
</reference>
<feature type="compositionally biased region" description="Basic and acidic residues" evidence="1">
    <location>
        <begin position="39"/>
        <end position="51"/>
    </location>
</feature>
<sequence>MFTSHQAGHPEPPTLSHFARERALHADSHCPQLTGGEGQQERGGVEESRQGIEARNVEWMRRGCGKMKVEC</sequence>
<dbReference type="Proteomes" id="UP000324222">
    <property type="component" value="Unassembled WGS sequence"/>
</dbReference>
<accession>A0A5B7DLX6</accession>
<proteinExistence type="predicted"/>
<evidence type="ECO:0000313" key="2">
    <source>
        <dbReference type="EMBL" id="MPC22561.1"/>
    </source>
</evidence>
<evidence type="ECO:0000256" key="1">
    <source>
        <dbReference type="SAM" id="MobiDB-lite"/>
    </source>
</evidence>
<dbReference type="AlphaFoldDB" id="A0A5B7DLX6"/>
<evidence type="ECO:0000313" key="3">
    <source>
        <dbReference type="Proteomes" id="UP000324222"/>
    </source>
</evidence>
<dbReference type="EMBL" id="VSRR010001101">
    <property type="protein sequence ID" value="MPC22561.1"/>
    <property type="molecule type" value="Genomic_DNA"/>
</dbReference>
<feature type="region of interest" description="Disordered" evidence="1">
    <location>
        <begin position="29"/>
        <end position="51"/>
    </location>
</feature>
<protein>
    <submittedName>
        <fullName evidence="2">Uncharacterized protein</fullName>
    </submittedName>
</protein>
<organism evidence="2 3">
    <name type="scientific">Portunus trituberculatus</name>
    <name type="common">Swimming crab</name>
    <name type="synonym">Neptunus trituberculatus</name>
    <dbReference type="NCBI Taxonomy" id="210409"/>
    <lineage>
        <taxon>Eukaryota</taxon>
        <taxon>Metazoa</taxon>
        <taxon>Ecdysozoa</taxon>
        <taxon>Arthropoda</taxon>
        <taxon>Crustacea</taxon>
        <taxon>Multicrustacea</taxon>
        <taxon>Malacostraca</taxon>
        <taxon>Eumalacostraca</taxon>
        <taxon>Eucarida</taxon>
        <taxon>Decapoda</taxon>
        <taxon>Pleocyemata</taxon>
        <taxon>Brachyura</taxon>
        <taxon>Eubrachyura</taxon>
        <taxon>Portunoidea</taxon>
        <taxon>Portunidae</taxon>
        <taxon>Portuninae</taxon>
        <taxon>Portunus</taxon>
    </lineage>
</organism>
<keyword evidence="3" id="KW-1185">Reference proteome</keyword>
<name>A0A5B7DLX6_PORTR</name>
<comment type="caution">
    <text evidence="2">The sequence shown here is derived from an EMBL/GenBank/DDBJ whole genome shotgun (WGS) entry which is preliminary data.</text>
</comment>